<gene>
    <name evidence="1" type="ORF">PACLA_8A078514</name>
</gene>
<dbReference type="AlphaFoldDB" id="A0A7D9JI85"/>
<feature type="non-terminal residue" evidence="1">
    <location>
        <position position="1"/>
    </location>
</feature>
<feature type="non-terminal residue" evidence="1">
    <location>
        <position position="88"/>
    </location>
</feature>
<sequence length="88" mass="10103">QRKLQQLLHQRRDKQNYTEQKPQGFKNLSKETLDTDLINVLNKGPSFVNAEPKDLSKLCLLAKANLQLVTDKLNQEDVPENAINEFKG</sequence>
<dbReference type="Proteomes" id="UP001152795">
    <property type="component" value="Unassembled WGS sequence"/>
</dbReference>
<accession>A0A7D9JI85</accession>
<evidence type="ECO:0000313" key="1">
    <source>
        <dbReference type="EMBL" id="CAB4029867.1"/>
    </source>
</evidence>
<keyword evidence="2" id="KW-1185">Reference proteome</keyword>
<organism evidence="1 2">
    <name type="scientific">Paramuricea clavata</name>
    <name type="common">Red gorgonian</name>
    <name type="synonym">Violescent sea-whip</name>
    <dbReference type="NCBI Taxonomy" id="317549"/>
    <lineage>
        <taxon>Eukaryota</taxon>
        <taxon>Metazoa</taxon>
        <taxon>Cnidaria</taxon>
        <taxon>Anthozoa</taxon>
        <taxon>Octocorallia</taxon>
        <taxon>Malacalcyonacea</taxon>
        <taxon>Plexauridae</taxon>
        <taxon>Paramuricea</taxon>
    </lineage>
</organism>
<reference evidence="1" key="1">
    <citation type="submission" date="2020-04" db="EMBL/GenBank/DDBJ databases">
        <authorList>
            <person name="Alioto T."/>
            <person name="Alioto T."/>
            <person name="Gomez Garrido J."/>
        </authorList>
    </citation>
    <scope>NUCLEOTIDE SEQUENCE</scope>
    <source>
        <strain evidence="1">A484AB</strain>
    </source>
</reference>
<protein>
    <submittedName>
        <fullName evidence="1">Uncharacterized protein</fullName>
    </submittedName>
</protein>
<comment type="caution">
    <text evidence="1">The sequence shown here is derived from an EMBL/GenBank/DDBJ whole genome shotgun (WGS) entry which is preliminary data.</text>
</comment>
<dbReference type="EMBL" id="CACRXK020016466">
    <property type="protein sequence ID" value="CAB4029867.1"/>
    <property type="molecule type" value="Genomic_DNA"/>
</dbReference>
<name>A0A7D9JI85_PARCT</name>
<proteinExistence type="predicted"/>
<evidence type="ECO:0000313" key="2">
    <source>
        <dbReference type="Proteomes" id="UP001152795"/>
    </source>
</evidence>